<name>A0AA95EVW0_9BACL</name>
<dbReference type="InterPro" id="IPR048792">
    <property type="entry name" value="CarD_C"/>
</dbReference>
<dbReference type="Pfam" id="PF21095">
    <property type="entry name" value="CarD_C"/>
    <property type="match status" value="1"/>
</dbReference>
<keyword evidence="3" id="KW-1185">Reference proteome</keyword>
<dbReference type="InterPro" id="IPR042215">
    <property type="entry name" value="CarD-like_C"/>
</dbReference>
<organism evidence="2 3">
    <name type="scientific">Candidatus Cohnella colombiensis</name>
    <dbReference type="NCBI Taxonomy" id="3121368"/>
    <lineage>
        <taxon>Bacteria</taxon>
        <taxon>Bacillati</taxon>
        <taxon>Bacillota</taxon>
        <taxon>Bacilli</taxon>
        <taxon>Bacillales</taxon>
        <taxon>Paenibacillaceae</taxon>
        <taxon>Cohnella</taxon>
    </lineage>
</organism>
<dbReference type="PANTHER" id="PTHR38447">
    <property type="entry name" value="TRANSCRIPTION FACTOR YDEB-RELATED"/>
    <property type="match status" value="1"/>
</dbReference>
<dbReference type="InterPro" id="IPR052531">
    <property type="entry name" value="CarD-like_regulator"/>
</dbReference>
<dbReference type="Pfam" id="PF02559">
    <property type="entry name" value="CarD_TRCF_RID"/>
    <property type="match status" value="1"/>
</dbReference>
<dbReference type="GO" id="GO:0009303">
    <property type="term" value="P:rRNA transcription"/>
    <property type="evidence" value="ECO:0007669"/>
    <property type="project" value="TreeGrafter"/>
</dbReference>
<gene>
    <name evidence="2" type="ORF">P0Y55_14185</name>
</gene>
<evidence type="ECO:0000313" key="3">
    <source>
        <dbReference type="Proteomes" id="UP001178662"/>
    </source>
</evidence>
<dbReference type="SMART" id="SM01058">
    <property type="entry name" value="CarD_TRCF"/>
    <property type="match status" value="1"/>
</dbReference>
<dbReference type="InterPro" id="IPR003711">
    <property type="entry name" value="CarD-like/TRCF_RID"/>
</dbReference>
<dbReference type="InterPro" id="IPR036101">
    <property type="entry name" value="CarD-like/TRCF_RID_sf"/>
</dbReference>
<dbReference type="AlphaFoldDB" id="A0AA95EVW0"/>
<evidence type="ECO:0000313" key="2">
    <source>
        <dbReference type="EMBL" id="WEK53717.1"/>
    </source>
</evidence>
<dbReference type="SUPFAM" id="SSF141259">
    <property type="entry name" value="CarD-like"/>
    <property type="match status" value="1"/>
</dbReference>
<dbReference type="Gene3D" id="2.40.10.170">
    <property type="match status" value="1"/>
</dbReference>
<sequence length="165" mass="18874">MFNIGDLIIYSSHGICRIDDICDKTIMDVTRRYYILHPVQGSAIKISTPVDNKTVVMLDLIDREEAEEIIQSFTLPGIPWIDKSSQRNHTYTEIINRGNRKEIASIVNTLMIRQHDAEINKKKPHEQDRRLLLSTQTVLFSELAHALDTTYEAIQDRVNGVLALA</sequence>
<dbReference type="PANTHER" id="PTHR38447:SF1">
    <property type="entry name" value="RNA POLYMERASE-BINDING TRANSCRIPTION FACTOR CARD"/>
    <property type="match status" value="1"/>
</dbReference>
<accession>A0AA95EVW0</accession>
<dbReference type="EMBL" id="CP119317">
    <property type="protein sequence ID" value="WEK53717.1"/>
    <property type="molecule type" value="Genomic_DNA"/>
</dbReference>
<protein>
    <submittedName>
        <fullName evidence="2">CarD family transcriptional regulator</fullName>
    </submittedName>
</protein>
<dbReference type="Proteomes" id="UP001178662">
    <property type="component" value="Chromosome"/>
</dbReference>
<feature type="domain" description="CarD-like/TRCF RNAP-interacting" evidence="1">
    <location>
        <begin position="1"/>
        <end position="111"/>
    </location>
</feature>
<proteinExistence type="predicted"/>
<evidence type="ECO:0000259" key="1">
    <source>
        <dbReference type="SMART" id="SM01058"/>
    </source>
</evidence>
<dbReference type="Gene3D" id="1.20.58.1290">
    <property type="entry name" value="CarD-like, C-terminal domain"/>
    <property type="match status" value="1"/>
</dbReference>
<reference evidence="2" key="1">
    <citation type="submission" date="2023-03" db="EMBL/GenBank/DDBJ databases">
        <title>Andean soil-derived lignocellulolytic bacterial consortium as a source of novel taxa and putative plastic-active enzymes.</title>
        <authorList>
            <person name="Diaz-Garcia L."/>
            <person name="Chuvochina M."/>
            <person name="Feuerriegel G."/>
            <person name="Bunk B."/>
            <person name="Sproer C."/>
            <person name="Streit W.R."/>
            <person name="Rodriguez L.M."/>
            <person name="Overmann J."/>
            <person name="Jimenez D.J."/>
        </authorList>
    </citation>
    <scope>NUCLEOTIDE SEQUENCE</scope>
    <source>
        <strain evidence="2">MAG 2441</strain>
    </source>
</reference>